<dbReference type="EMBL" id="VJNA01000016">
    <property type="protein sequence ID" value="TSE24556.1"/>
    <property type="molecule type" value="Genomic_DNA"/>
</dbReference>
<reference evidence="3 4" key="1">
    <citation type="submission" date="2019-07" db="EMBL/GenBank/DDBJ databases">
        <title>Tepidimonas aquatica CLN-1 draft genome.</title>
        <authorList>
            <person name="Da Costa M.S."/>
            <person name="Froufe H.J.C."/>
            <person name="Egas C."/>
            <person name="Albuquerque L."/>
        </authorList>
    </citation>
    <scope>NUCLEOTIDE SEQUENCE [LARGE SCALE GENOMIC DNA]</scope>
    <source>
        <strain evidence="3 4">CLN-1</strain>
    </source>
</reference>
<organism evidence="3 4">
    <name type="scientific">Tepidimonas aquatica</name>
    <dbReference type="NCBI Taxonomy" id="247482"/>
    <lineage>
        <taxon>Bacteria</taxon>
        <taxon>Pseudomonadati</taxon>
        <taxon>Pseudomonadota</taxon>
        <taxon>Betaproteobacteria</taxon>
        <taxon>Burkholderiales</taxon>
        <taxon>Tepidimonas</taxon>
    </lineage>
</organism>
<dbReference type="OrthoDB" id="6560677at2"/>
<evidence type="ECO:0000259" key="2">
    <source>
        <dbReference type="Pfam" id="PF04809"/>
    </source>
</evidence>
<evidence type="ECO:0000313" key="3">
    <source>
        <dbReference type="EMBL" id="TSE24556.1"/>
    </source>
</evidence>
<proteinExistence type="inferred from homology"/>
<sequence length="279" mass="30422">MHAFPIPVVALGPGSHQEEEPLDYLPMPHDMRTFQPPILPEPQDIRDHTAVRAWLEQLLEATQKWRPGGGSYCLDMHHLAEKDRQLINQLLGEGEVSAQVTGEDGVLSIQESVFAGVWRLLGRDKDGHLYMDRVEVGDVPAAILCAAMTGLAKPAQAPVSPGVINAPALLAEIAEHTARPDGGTHVINLSLLPFSPEDAAWLDERLGRGPVTLLSRGYGNCRITATGIARVWWVQYFNSQDALILNTLEVSDVPEVARASAEDLEDSADRLAEVLAWIG</sequence>
<feature type="domain" description="HupH hydrogenase expression protein C-terminal" evidence="2">
    <location>
        <begin position="52"/>
        <end position="149"/>
    </location>
</feature>
<protein>
    <recommendedName>
        <fullName evidence="2">HupH hydrogenase expression protein C-terminal domain-containing protein</fullName>
    </recommendedName>
</protein>
<accession>A0A554WLV0</accession>
<comment type="similarity">
    <text evidence="1">Belongs to the HupH/HyaF family.</text>
</comment>
<dbReference type="InterPro" id="IPR038527">
    <property type="entry name" value="HupH_C_sf"/>
</dbReference>
<feature type="domain" description="HupH hydrogenase expression protein C-terminal" evidence="2">
    <location>
        <begin position="163"/>
        <end position="278"/>
    </location>
</feature>
<gene>
    <name evidence="3" type="ORF">Taqua_01490</name>
</gene>
<dbReference type="RefSeq" id="WP_144326103.1">
    <property type="nucleotide sequence ID" value="NZ_VJNA01000016.1"/>
</dbReference>
<evidence type="ECO:0000256" key="1">
    <source>
        <dbReference type="ARBA" id="ARBA00010832"/>
    </source>
</evidence>
<dbReference type="Proteomes" id="UP000318554">
    <property type="component" value="Unassembled WGS sequence"/>
</dbReference>
<name>A0A554WLV0_9BURK</name>
<dbReference type="AlphaFoldDB" id="A0A554WLV0"/>
<keyword evidence="4" id="KW-1185">Reference proteome</keyword>
<dbReference type="InterPro" id="IPR006894">
    <property type="entry name" value="HupH_Hydgase_express_prot_C"/>
</dbReference>
<dbReference type="Pfam" id="PF04809">
    <property type="entry name" value="HupH_C"/>
    <property type="match status" value="2"/>
</dbReference>
<comment type="caution">
    <text evidence="3">The sequence shown here is derived from an EMBL/GenBank/DDBJ whole genome shotgun (WGS) entry which is preliminary data.</text>
</comment>
<dbReference type="Gene3D" id="3.30.1370.140">
    <property type="entry name" value="HupH hydrogenase expression protein, C-terminal domain"/>
    <property type="match status" value="2"/>
</dbReference>
<evidence type="ECO:0000313" key="4">
    <source>
        <dbReference type="Proteomes" id="UP000318554"/>
    </source>
</evidence>